<dbReference type="PANTHER" id="PTHR43762:SF1">
    <property type="entry name" value="D-ARABINONO-1,4-LACTONE OXIDASE"/>
    <property type="match status" value="1"/>
</dbReference>
<dbReference type="AlphaFoldDB" id="A0A1H8NA23"/>
<dbReference type="NCBIfam" id="TIGR01679">
    <property type="entry name" value="bact_FAD_ox"/>
    <property type="match status" value="1"/>
</dbReference>
<reference evidence="5" key="1">
    <citation type="submission" date="2016-10" db="EMBL/GenBank/DDBJ databases">
        <authorList>
            <person name="Varghese N."/>
            <person name="Submissions S."/>
        </authorList>
    </citation>
    <scope>NUCLEOTIDE SEQUENCE [LARGE SCALE GENOMIC DNA]</scope>
    <source>
        <strain evidence="5">IBRC-M 10043</strain>
    </source>
</reference>
<keyword evidence="5" id="KW-1185">Reference proteome</keyword>
<dbReference type="InterPro" id="IPR016169">
    <property type="entry name" value="FAD-bd_PCMH_sub2"/>
</dbReference>
<dbReference type="PROSITE" id="PS51387">
    <property type="entry name" value="FAD_PCMH"/>
    <property type="match status" value="1"/>
</dbReference>
<dbReference type="InterPro" id="IPR007173">
    <property type="entry name" value="ALO_C"/>
</dbReference>
<dbReference type="InterPro" id="IPR016167">
    <property type="entry name" value="FAD-bd_PCMH_sub1"/>
</dbReference>
<dbReference type="InterPro" id="IPR016166">
    <property type="entry name" value="FAD-bd_PCMH"/>
</dbReference>
<dbReference type="InterPro" id="IPR006094">
    <property type="entry name" value="Oxid_FAD_bind_N"/>
</dbReference>
<proteinExistence type="predicted"/>
<dbReference type="OrthoDB" id="196777at2157"/>
<accession>A0A1H8NA23</accession>
<feature type="domain" description="FAD-binding PCMH-type" evidence="3">
    <location>
        <begin position="12"/>
        <end position="182"/>
    </location>
</feature>
<dbReference type="InterPro" id="IPR036318">
    <property type="entry name" value="FAD-bd_PCMH-like_sf"/>
</dbReference>
<evidence type="ECO:0000256" key="2">
    <source>
        <dbReference type="SAM" id="MobiDB-lite"/>
    </source>
</evidence>
<gene>
    <name evidence="4" type="ORF">SAMN05216388_101075</name>
</gene>
<sequence>MSSEWRNWAGTASCHPQQWERPASEAELRELVAGVGSRAGTLRVAGSAHSFPPVVPSNDVLVTLENYTGIVEVDEAAQQVTVRAGTPLSHLTDELADYGLAMENLGDIDDQTVAGAISTGTHGTGSDLGILSTQVARLELVTADGSVVECSPEERPDLFRAAQVSLGALGVISTVTLDVVPAYDLELRTRPMPLEACLDRLPELRSENRHFEFFWFPHTETAFVKTMNRTDAERTGTGGDFDSTVENLAWEGLCRLSTRFPSTAPYATRAAAWSFSPDRSVGPSHELFAHDRTVRFVESEWSIPADEIAPAIRDLEAWIERHDEPVTFPVEVRYTAGDDIPLSPAYGRESGFVAVHKYHRKPHDRYFDAAASIFRGLDGRPHWGKLHSLDGTDGPELYPEWDTFRRVRETCDPDGLFLNDHLDRLFGQ</sequence>
<name>A0A1H8NA23_9EURY</name>
<dbReference type="InterPro" id="IPR010031">
    <property type="entry name" value="FAD_lactone_oxidase-like"/>
</dbReference>
<dbReference type="Pfam" id="PF04030">
    <property type="entry name" value="ALO"/>
    <property type="match status" value="1"/>
</dbReference>
<organism evidence="4 5">
    <name type="scientific">Halorientalis persicus</name>
    <dbReference type="NCBI Taxonomy" id="1367881"/>
    <lineage>
        <taxon>Archaea</taxon>
        <taxon>Methanobacteriati</taxon>
        <taxon>Methanobacteriota</taxon>
        <taxon>Stenosarchaea group</taxon>
        <taxon>Halobacteria</taxon>
        <taxon>Halobacteriales</taxon>
        <taxon>Haloarculaceae</taxon>
        <taxon>Halorientalis</taxon>
    </lineage>
</organism>
<evidence type="ECO:0000259" key="3">
    <source>
        <dbReference type="PROSITE" id="PS51387"/>
    </source>
</evidence>
<dbReference type="Gene3D" id="3.30.465.10">
    <property type="match status" value="1"/>
</dbReference>
<evidence type="ECO:0000256" key="1">
    <source>
        <dbReference type="ARBA" id="ARBA00023002"/>
    </source>
</evidence>
<evidence type="ECO:0000313" key="4">
    <source>
        <dbReference type="EMBL" id="SEO26358.1"/>
    </source>
</evidence>
<dbReference type="SUPFAM" id="SSF56176">
    <property type="entry name" value="FAD-binding/transporter-associated domain-like"/>
    <property type="match status" value="1"/>
</dbReference>
<protein>
    <submittedName>
        <fullName evidence="4">L-gulonolactone oxidase</fullName>
    </submittedName>
</protein>
<feature type="region of interest" description="Disordered" evidence="2">
    <location>
        <begin position="1"/>
        <end position="21"/>
    </location>
</feature>
<dbReference type="Proteomes" id="UP000198775">
    <property type="component" value="Unassembled WGS sequence"/>
</dbReference>
<evidence type="ECO:0000313" key="5">
    <source>
        <dbReference type="Proteomes" id="UP000198775"/>
    </source>
</evidence>
<keyword evidence="1" id="KW-0560">Oxidoreductase</keyword>
<dbReference type="GO" id="GO:0071949">
    <property type="term" value="F:FAD binding"/>
    <property type="evidence" value="ECO:0007669"/>
    <property type="project" value="InterPro"/>
</dbReference>
<dbReference type="Gene3D" id="3.30.70.2520">
    <property type="match status" value="1"/>
</dbReference>
<dbReference type="Gene3D" id="1.10.45.10">
    <property type="entry name" value="Vanillyl-alcohol Oxidase, Chain A, domain 4"/>
    <property type="match status" value="1"/>
</dbReference>
<dbReference type="RefSeq" id="WP_092660358.1">
    <property type="nucleotide sequence ID" value="NZ_FOCX01000010.1"/>
</dbReference>
<dbReference type="Pfam" id="PF01565">
    <property type="entry name" value="FAD_binding_4"/>
    <property type="match status" value="1"/>
</dbReference>
<dbReference type="InterPro" id="IPR016171">
    <property type="entry name" value="Vanillyl_alc_oxidase_C-sub2"/>
</dbReference>
<dbReference type="Gene3D" id="3.30.43.10">
    <property type="entry name" value="Uridine Diphospho-n-acetylenolpyruvylglucosamine Reductase, domain 2"/>
    <property type="match status" value="1"/>
</dbReference>
<dbReference type="PANTHER" id="PTHR43762">
    <property type="entry name" value="L-GULONOLACTONE OXIDASE"/>
    <property type="match status" value="1"/>
</dbReference>
<dbReference type="EMBL" id="FOCX01000010">
    <property type="protein sequence ID" value="SEO26358.1"/>
    <property type="molecule type" value="Genomic_DNA"/>
</dbReference>
<dbReference type="PIRSF" id="PIRSF000136">
    <property type="entry name" value="LGO_GLO"/>
    <property type="match status" value="1"/>
</dbReference>
<dbReference type="GO" id="GO:0003885">
    <property type="term" value="F:D-arabinono-1,4-lactone oxidase activity"/>
    <property type="evidence" value="ECO:0007669"/>
    <property type="project" value="InterPro"/>
</dbReference>
<dbReference type="GO" id="GO:0016020">
    <property type="term" value="C:membrane"/>
    <property type="evidence" value="ECO:0007669"/>
    <property type="project" value="InterPro"/>
</dbReference>